<dbReference type="RefSeq" id="WP_136728277.1">
    <property type="nucleotide sequence ID" value="NZ_SUMC01000050.1"/>
</dbReference>
<dbReference type="AlphaFoldDB" id="A0A4U0SVX5"/>
<dbReference type="GO" id="GO:0004030">
    <property type="term" value="F:aldehyde dehydrogenase [NAD(P)+] activity"/>
    <property type="evidence" value="ECO:0007669"/>
    <property type="project" value="InterPro"/>
</dbReference>
<keyword evidence="3" id="KW-0560">Oxidoreductase</keyword>
<dbReference type="PANTHER" id="PTHR43217">
    <property type="entry name" value="SUCCINATE SEMIALDEHYDE DEHYDROGENASE [NAD(P)+] SAD"/>
    <property type="match status" value="1"/>
</dbReference>
<dbReference type="CDD" id="cd07100">
    <property type="entry name" value="ALDH_SSADH1_GabD1"/>
    <property type="match status" value="1"/>
</dbReference>
<dbReference type="GO" id="GO:0004777">
    <property type="term" value="F:succinate-semialdehyde dehydrogenase (NAD+) activity"/>
    <property type="evidence" value="ECO:0007669"/>
    <property type="project" value="TreeGrafter"/>
</dbReference>
<evidence type="ECO:0000256" key="2">
    <source>
        <dbReference type="ARBA" id="ARBA00022857"/>
    </source>
</evidence>
<dbReference type="EMBL" id="SUMC01000050">
    <property type="protein sequence ID" value="TKA04655.1"/>
    <property type="molecule type" value="Genomic_DNA"/>
</dbReference>
<proteinExistence type="inferred from homology"/>
<dbReference type="SUPFAM" id="SSF53720">
    <property type="entry name" value="ALDH-like"/>
    <property type="match status" value="1"/>
</dbReference>
<dbReference type="OrthoDB" id="6882680at2"/>
<organism evidence="5 6">
    <name type="scientific">Actinacidiphila oryziradicis</name>
    <dbReference type="NCBI Taxonomy" id="2571141"/>
    <lineage>
        <taxon>Bacteria</taxon>
        <taxon>Bacillati</taxon>
        <taxon>Actinomycetota</taxon>
        <taxon>Actinomycetes</taxon>
        <taxon>Kitasatosporales</taxon>
        <taxon>Streptomycetaceae</taxon>
        <taxon>Actinacidiphila</taxon>
    </lineage>
</organism>
<dbReference type="FunFam" id="3.40.605.10:FF:000012">
    <property type="entry name" value="NAD-dependent succinate-semialdehyde dehydrogenase"/>
    <property type="match status" value="1"/>
</dbReference>
<dbReference type="FunFam" id="3.40.309.10:FF:000010">
    <property type="entry name" value="Gamma-aminobutyraldehyde dehydrogenase"/>
    <property type="match status" value="1"/>
</dbReference>
<sequence>MTKYATVDPATGKVLREFPTLSDTEAEQAVTRSHDAYRAWHRAKTADRASVLARVADLHRRHADELAELMSLEMGKPITQARGEVELSASIYEYYATSGPGLLADEVLDIAGSGRAVVRTAPIGPLLGIMPWNFPLYQAARFVAPNLLLGNTILLKHAGSCPQQALRLGELIDTAGAPPGVYQNVFATTDQVAAMIADPRLQGVSLTGSERAGSAVGATAGRYLKKCVLELGGSDPFIVLPGADLEAAVQAAAQGRFWNAGQACTSSKRLIVEASIWDRFLEAFLRKAADFRSGNPMSEETLLGPMASVSARAELAAQVDDAVAKGAVVHLGGKIPDGEGAYYPATVLSGVTPDMRAYYEELFGPVAVLHRVESLDEAVELANDSPYGLGSAVFARDEEADVVANRLEAGMVGINTTIRSAPDLPFGGVKNSGIGRELGRFGLDEFSNKKLLRFA</sequence>
<dbReference type="InterPro" id="IPR047110">
    <property type="entry name" value="GABD/Sad-like"/>
</dbReference>
<feature type="domain" description="Aldehyde dehydrogenase" evidence="4">
    <location>
        <begin position="3"/>
        <end position="450"/>
    </location>
</feature>
<dbReference type="InterPro" id="IPR044148">
    <property type="entry name" value="ALDH_GabD1-like"/>
</dbReference>
<evidence type="ECO:0000256" key="1">
    <source>
        <dbReference type="ARBA" id="ARBA00009986"/>
    </source>
</evidence>
<evidence type="ECO:0000259" key="4">
    <source>
        <dbReference type="Pfam" id="PF00171"/>
    </source>
</evidence>
<dbReference type="Pfam" id="PF00171">
    <property type="entry name" value="Aldedh"/>
    <property type="match status" value="1"/>
</dbReference>
<evidence type="ECO:0000313" key="6">
    <source>
        <dbReference type="Proteomes" id="UP000305778"/>
    </source>
</evidence>
<dbReference type="Proteomes" id="UP000305778">
    <property type="component" value="Unassembled WGS sequence"/>
</dbReference>
<reference evidence="5 6" key="1">
    <citation type="submission" date="2019-04" db="EMBL/GenBank/DDBJ databases">
        <title>Streptomyces oryziradicis sp. nov., a novel actinomycete isolated from rhizosphere soil of rice (Oryza sativa L.).</title>
        <authorList>
            <person name="Li C."/>
        </authorList>
    </citation>
    <scope>NUCLEOTIDE SEQUENCE [LARGE SCALE GENOMIC DNA]</scope>
    <source>
        <strain evidence="5 6">NEAU-C40</strain>
    </source>
</reference>
<dbReference type="InterPro" id="IPR015590">
    <property type="entry name" value="Aldehyde_DH_dom"/>
</dbReference>
<dbReference type="InterPro" id="IPR016163">
    <property type="entry name" value="Ald_DH_C"/>
</dbReference>
<dbReference type="Gene3D" id="3.40.309.10">
    <property type="entry name" value="Aldehyde Dehydrogenase, Chain A, domain 2"/>
    <property type="match status" value="1"/>
</dbReference>
<name>A0A4U0SVX5_9ACTN</name>
<keyword evidence="6" id="KW-1185">Reference proteome</keyword>
<dbReference type="InterPro" id="IPR016162">
    <property type="entry name" value="Ald_DH_N"/>
</dbReference>
<gene>
    <name evidence="5" type="ORF">FCI23_35410</name>
</gene>
<keyword evidence="2" id="KW-0521">NADP</keyword>
<evidence type="ECO:0000256" key="3">
    <source>
        <dbReference type="ARBA" id="ARBA00023002"/>
    </source>
</evidence>
<dbReference type="InterPro" id="IPR016161">
    <property type="entry name" value="Ald_DH/histidinol_DH"/>
</dbReference>
<comment type="caution">
    <text evidence="5">The sequence shown here is derived from an EMBL/GenBank/DDBJ whole genome shotgun (WGS) entry which is preliminary data.</text>
</comment>
<protein>
    <submittedName>
        <fullName evidence="5">NAD-dependent succinate-semialdehyde dehydrogenase</fullName>
    </submittedName>
</protein>
<evidence type="ECO:0000313" key="5">
    <source>
        <dbReference type="EMBL" id="TKA04655.1"/>
    </source>
</evidence>
<dbReference type="PANTHER" id="PTHR43217:SF2">
    <property type="entry name" value="SUCCINATE-SEMIALDEHYDE DEHYDROGENASE [NADP(+)]"/>
    <property type="match status" value="1"/>
</dbReference>
<comment type="similarity">
    <text evidence="1">Belongs to the aldehyde dehydrogenase family.</text>
</comment>
<accession>A0A4U0SVX5</accession>
<dbReference type="Gene3D" id="3.40.605.10">
    <property type="entry name" value="Aldehyde Dehydrogenase, Chain A, domain 1"/>
    <property type="match status" value="1"/>
</dbReference>